<sequence>MSRVPEIPGTRIPARTERDAWLKENVARICQVDHHRFPGSQPVSFARGDLAKLEAQDFWVCEKSDGIRVLLFVHTDPASGSQAVYLIDRKNDYYGLDGFFFPHHENPKMPLQNTIVDGELVFDVDPRTNQETLRFLAFDCLVVNNQNIMARPLDKRYGRLKEWFYKPYAKMKQEFNHITQTHPFDIRVKEISLSYHAEQIFAEMPNLHHGNDGLIYTCVNTPYNPATDPNILKWKPPSENSIDFKLVLRFPPLANDPSKPDFHAKPVFLLHVWCGDTKYEQYDRMHVEDDEWEKMKSAGEQYDDRIVEVHWDSTRNYWRMMRFRDDKPNGNHRTVVENIIQSIADGVEKDTLLERSSAIRTAWKKRLTQPPPSGTVAPSAPARPPNAKAPPPLDLRYGRLAKSVYSKVGGPPTVAGMKR</sequence>
<dbReference type="CDD" id="cd07895">
    <property type="entry name" value="Adenylation_mRNA_capping"/>
    <property type="match status" value="1"/>
</dbReference>
<dbReference type="GO" id="GO:0006370">
    <property type="term" value="P:7-methylguanosine mRNA capping"/>
    <property type="evidence" value="ECO:0007669"/>
    <property type="project" value="UniProtKB-KW"/>
</dbReference>
<evidence type="ECO:0000256" key="16">
    <source>
        <dbReference type="PIRNR" id="PIRNR036959"/>
    </source>
</evidence>
<dbReference type="Proteomes" id="UP001221142">
    <property type="component" value="Unassembled WGS sequence"/>
</dbReference>
<accession>A0AAD7BWR8</accession>
<comment type="catalytic activity">
    <reaction evidence="14">
        <text>a 5'-end diphospho-ribonucleoside in mRNA + GTP + H(+) = a 5'-end (5'-triphosphoguanosine)-ribonucleoside in mRNA + diphosphate</text>
        <dbReference type="Rhea" id="RHEA:67012"/>
        <dbReference type="Rhea" id="RHEA-COMP:17165"/>
        <dbReference type="Rhea" id="RHEA-COMP:17166"/>
        <dbReference type="ChEBI" id="CHEBI:15378"/>
        <dbReference type="ChEBI" id="CHEBI:33019"/>
        <dbReference type="ChEBI" id="CHEBI:37565"/>
        <dbReference type="ChEBI" id="CHEBI:167616"/>
        <dbReference type="ChEBI" id="CHEBI:167617"/>
        <dbReference type="EC" id="2.7.7.50"/>
    </reaction>
    <physiologicalReaction direction="left-to-right" evidence="14">
        <dbReference type="Rhea" id="RHEA:67013"/>
    </physiologicalReaction>
</comment>
<dbReference type="PIRSF" id="PIRSF036959">
    <property type="entry name" value="mRNA_cap_alpha"/>
    <property type="match status" value="1"/>
</dbReference>
<dbReference type="Gene3D" id="3.30.470.30">
    <property type="entry name" value="DNA ligase/mRNA capping enzyme"/>
    <property type="match status" value="1"/>
</dbReference>
<keyword evidence="22" id="KW-1185">Reference proteome</keyword>
<dbReference type="AlphaFoldDB" id="A0AAD7BWR8"/>
<dbReference type="GO" id="GO:0004484">
    <property type="term" value="F:mRNA guanylyltransferase activity"/>
    <property type="evidence" value="ECO:0007669"/>
    <property type="project" value="UniProtKB-EC"/>
</dbReference>
<dbReference type="InterPro" id="IPR051029">
    <property type="entry name" value="mRNA_Capping_Enz/RNA_Phosphat"/>
</dbReference>
<evidence type="ECO:0000256" key="7">
    <source>
        <dbReference type="ARBA" id="ARBA00022695"/>
    </source>
</evidence>
<comment type="subcellular location">
    <subcellularLocation>
        <location evidence="1 16">Nucleus</location>
    </subcellularLocation>
</comment>
<evidence type="ECO:0000256" key="9">
    <source>
        <dbReference type="ARBA" id="ARBA00023042"/>
    </source>
</evidence>
<dbReference type="EC" id="2.7.7.50" evidence="3 16"/>
<evidence type="ECO:0000256" key="12">
    <source>
        <dbReference type="ARBA" id="ARBA00029909"/>
    </source>
</evidence>
<evidence type="ECO:0000259" key="19">
    <source>
        <dbReference type="Pfam" id="PF01331"/>
    </source>
</evidence>
<comment type="caution">
    <text evidence="21">The sequence shown here is derived from an EMBL/GenBank/DDBJ whole genome shotgun (WGS) entry which is preliminary data.</text>
</comment>
<evidence type="ECO:0000256" key="4">
    <source>
        <dbReference type="ARBA" id="ARBA00019171"/>
    </source>
</evidence>
<evidence type="ECO:0000256" key="13">
    <source>
        <dbReference type="ARBA" id="ARBA00030702"/>
    </source>
</evidence>
<feature type="compositionally biased region" description="Pro residues" evidence="18">
    <location>
        <begin position="381"/>
        <end position="393"/>
    </location>
</feature>
<comment type="function">
    <text evidence="16">Second step of mRNA capping. Transfer of the GMP moiety of GTP to the 5'-end of RNA via an enzyme-GMP covalent reaction intermediate.</text>
</comment>
<dbReference type="PANTHER" id="PTHR10367:SF17">
    <property type="entry name" value="MRNA-CAPPING ENZYME"/>
    <property type="match status" value="1"/>
</dbReference>
<feature type="active site" description="N6-GMP-lysine intermediate" evidence="17">
    <location>
        <position position="63"/>
    </location>
</feature>
<keyword evidence="11 16" id="KW-0539">Nucleus</keyword>
<dbReference type="GO" id="GO:0005525">
    <property type="term" value="F:GTP binding"/>
    <property type="evidence" value="ECO:0007669"/>
    <property type="project" value="UniProtKB-KW"/>
</dbReference>
<reference evidence="21" key="1">
    <citation type="submission" date="2023-03" db="EMBL/GenBank/DDBJ databases">
        <title>Massive genome expansion in bonnet fungi (Mycena s.s.) driven by repeated elements and novel gene families across ecological guilds.</title>
        <authorList>
            <consortium name="Lawrence Berkeley National Laboratory"/>
            <person name="Harder C.B."/>
            <person name="Miyauchi S."/>
            <person name="Viragh M."/>
            <person name="Kuo A."/>
            <person name="Thoen E."/>
            <person name="Andreopoulos B."/>
            <person name="Lu D."/>
            <person name="Skrede I."/>
            <person name="Drula E."/>
            <person name="Henrissat B."/>
            <person name="Morin E."/>
            <person name="Kohler A."/>
            <person name="Barry K."/>
            <person name="LaButti K."/>
            <person name="Morin E."/>
            <person name="Salamov A."/>
            <person name="Lipzen A."/>
            <person name="Mereny Z."/>
            <person name="Hegedus B."/>
            <person name="Baldrian P."/>
            <person name="Stursova M."/>
            <person name="Weitz H."/>
            <person name="Taylor A."/>
            <person name="Grigoriev I.V."/>
            <person name="Nagy L.G."/>
            <person name="Martin F."/>
            <person name="Kauserud H."/>
        </authorList>
    </citation>
    <scope>NUCLEOTIDE SEQUENCE</scope>
    <source>
        <strain evidence="21">9284</strain>
    </source>
</reference>
<dbReference type="InterPro" id="IPR013846">
    <property type="entry name" value="mRNA_cap_enzyme_C"/>
</dbReference>
<dbReference type="Gene3D" id="2.40.50.140">
    <property type="entry name" value="Nucleic acid-binding proteins"/>
    <property type="match status" value="1"/>
</dbReference>
<protein>
    <recommendedName>
        <fullName evidence="4 16">mRNA-capping enzyme subunit alpha</fullName>
        <ecNumber evidence="3 16">2.7.7.50</ecNumber>
    </recommendedName>
    <alternativeName>
        <fullName evidence="12 16">GTP--RNA guanylyltransferase</fullName>
    </alternativeName>
    <alternativeName>
        <fullName evidence="13 16">mRNA guanylyltransferase</fullName>
    </alternativeName>
</protein>
<feature type="region of interest" description="Disordered" evidence="18">
    <location>
        <begin position="363"/>
        <end position="395"/>
    </location>
</feature>
<keyword evidence="7 16" id="KW-0548">Nucleotidyltransferase</keyword>
<dbReference type="InterPro" id="IPR012340">
    <property type="entry name" value="NA-bd_OB-fold"/>
</dbReference>
<feature type="domain" description="mRNA capping enzyme C-terminal" evidence="20">
    <location>
        <begin position="239"/>
        <end position="353"/>
    </location>
</feature>
<dbReference type="GO" id="GO:0005524">
    <property type="term" value="F:ATP binding"/>
    <property type="evidence" value="ECO:0007669"/>
    <property type="project" value="InterPro"/>
</dbReference>
<keyword evidence="5 16" id="KW-0507">mRNA processing</keyword>
<evidence type="ECO:0000256" key="17">
    <source>
        <dbReference type="PIRSR" id="PIRSR036959-1"/>
    </source>
</evidence>
<evidence type="ECO:0000256" key="18">
    <source>
        <dbReference type="SAM" id="MobiDB-lite"/>
    </source>
</evidence>
<dbReference type="PANTHER" id="PTHR10367">
    <property type="entry name" value="MRNA-CAPPING ENZYME"/>
    <property type="match status" value="1"/>
</dbReference>
<evidence type="ECO:0000256" key="5">
    <source>
        <dbReference type="ARBA" id="ARBA00022664"/>
    </source>
</evidence>
<dbReference type="EMBL" id="JARKIF010000008">
    <property type="protein sequence ID" value="KAJ7632773.1"/>
    <property type="molecule type" value="Genomic_DNA"/>
</dbReference>
<keyword evidence="10 16" id="KW-0342">GTP-binding</keyword>
<dbReference type="SUPFAM" id="SSF50249">
    <property type="entry name" value="Nucleic acid-binding proteins"/>
    <property type="match status" value="1"/>
</dbReference>
<keyword evidence="6 16" id="KW-0808">Transferase</keyword>
<dbReference type="Pfam" id="PF03919">
    <property type="entry name" value="mRNA_cap_C"/>
    <property type="match status" value="1"/>
</dbReference>
<name>A0AAD7BWR8_9AGAR</name>
<evidence type="ECO:0000256" key="1">
    <source>
        <dbReference type="ARBA" id="ARBA00004123"/>
    </source>
</evidence>
<evidence type="ECO:0000256" key="6">
    <source>
        <dbReference type="ARBA" id="ARBA00022679"/>
    </source>
</evidence>
<evidence type="ECO:0000256" key="3">
    <source>
        <dbReference type="ARBA" id="ARBA00012475"/>
    </source>
</evidence>
<evidence type="ECO:0000256" key="14">
    <source>
        <dbReference type="ARBA" id="ARBA00044624"/>
    </source>
</evidence>
<keyword evidence="9 16" id="KW-0506">mRNA capping</keyword>
<evidence type="ECO:0000313" key="22">
    <source>
        <dbReference type="Proteomes" id="UP001221142"/>
    </source>
</evidence>
<evidence type="ECO:0000256" key="15">
    <source>
        <dbReference type="ARBA" id="ARBA00047082"/>
    </source>
</evidence>
<dbReference type="FunFam" id="3.30.470.30:FF:000011">
    <property type="entry name" value="mRNA-capping enzyme subunit alpha"/>
    <property type="match status" value="1"/>
</dbReference>
<evidence type="ECO:0000313" key="21">
    <source>
        <dbReference type="EMBL" id="KAJ7632773.1"/>
    </source>
</evidence>
<evidence type="ECO:0000259" key="20">
    <source>
        <dbReference type="Pfam" id="PF03919"/>
    </source>
</evidence>
<comment type="similarity">
    <text evidence="2 16">Belongs to the eukaryotic GTase family.</text>
</comment>
<gene>
    <name evidence="21" type="ORF">FB45DRAFT_514748</name>
</gene>
<dbReference type="Pfam" id="PF01331">
    <property type="entry name" value="mRNA_cap_enzyme"/>
    <property type="match status" value="1"/>
</dbReference>
<proteinExistence type="inferred from homology"/>
<evidence type="ECO:0000256" key="8">
    <source>
        <dbReference type="ARBA" id="ARBA00022741"/>
    </source>
</evidence>
<keyword evidence="8 16" id="KW-0547">Nucleotide-binding</keyword>
<evidence type="ECO:0000256" key="2">
    <source>
        <dbReference type="ARBA" id="ARBA00010237"/>
    </source>
</evidence>
<feature type="domain" description="mRNA capping enzyme adenylation" evidence="19">
    <location>
        <begin position="41"/>
        <end position="235"/>
    </location>
</feature>
<dbReference type="SUPFAM" id="SSF56091">
    <property type="entry name" value="DNA ligase/mRNA capping enzyme, catalytic domain"/>
    <property type="match status" value="1"/>
</dbReference>
<comment type="subunit">
    <text evidence="15">Heterodimer. The mRNA-capping enzyme is composed of two separate chains alpha and beta, respectively a mRNA guanylyltransferase and an mRNA 5'-triphosphate monophosphatase.</text>
</comment>
<organism evidence="21 22">
    <name type="scientific">Roridomyces roridus</name>
    <dbReference type="NCBI Taxonomy" id="1738132"/>
    <lineage>
        <taxon>Eukaryota</taxon>
        <taxon>Fungi</taxon>
        <taxon>Dikarya</taxon>
        <taxon>Basidiomycota</taxon>
        <taxon>Agaricomycotina</taxon>
        <taxon>Agaricomycetes</taxon>
        <taxon>Agaricomycetidae</taxon>
        <taxon>Agaricales</taxon>
        <taxon>Marasmiineae</taxon>
        <taxon>Mycenaceae</taxon>
        <taxon>Roridomyces</taxon>
    </lineage>
</organism>
<dbReference type="InterPro" id="IPR001339">
    <property type="entry name" value="mRNA_cap_enzyme_adenylation"/>
</dbReference>
<evidence type="ECO:0000256" key="11">
    <source>
        <dbReference type="ARBA" id="ARBA00023242"/>
    </source>
</evidence>
<dbReference type="InterPro" id="IPR017075">
    <property type="entry name" value="mRNA_cap_enzyme_alpha"/>
</dbReference>
<evidence type="ECO:0000256" key="10">
    <source>
        <dbReference type="ARBA" id="ARBA00023134"/>
    </source>
</evidence>
<dbReference type="GO" id="GO:0031533">
    <property type="term" value="C:mRNA capping enzyme complex"/>
    <property type="evidence" value="ECO:0007669"/>
    <property type="project" value="InterPro"/>
</dbReference>